<gene>
    <name evidence="4" type="primary">LOC100907118</name>
</gene>
<dbReference type="GO" id="GO:0003676">
    <property type="term" value="F:nucleic acid binding"/>
    <property type="evidence" value="ECO:0007669"/>
    <property type="project" value="InterPro"/>
</dbReference>
<evidence type="ECO:0000313" key="3">
    <source>
        <dbReference type="Proteomes" id="UP000694867"/>
    </source>
</evidence>
<dbReference type="SUPFAM" id="SSF56672">
    <property type="entry name" value="DNA/RNA polymerases"/>
    <property type="match status" value="1"/>
</dbReference>
<dbReference type="Pfam" id="PF03564">
    <property type="entry name" value="DUF1759"/>
    <property type="match status" value="1"/>
</dbReference>
<dbReference type="Pfam" id="PF18701">
    <property type="entry name" value="DUF5641"/>
    <property type="match status" value="1"/>
</dbReference>
<protein>
    <submittedName>
        <fullName evidence="4">Uncharacterized protein LOC100907118</fullName>
    </submittedName>
</protein>
<dbReference type="Gene3D" id="1.10.340.70">
    <property type="match status" value="1"/>
</dbReference>
<dbReference type="KEGG" id="goe:100907118"/>
<reference evidence="4" key="1">
    <citation type="submission" date="2025-08" db="UniProtKB">
        <authorList>
            <consortium name="RefSeq"/>
        </authorList>
    </citation>
    <scope>IDENTIFICATION</scope>
</reference>
<dbReference type="Pfam" id="PF17921">
    <property type="entry name" value="Integrase_H2C2"/>
    <property type="match status" value="1"/>
</dbReference>
<dbReference type="InterPro" id="IPR012337">
    <property type="entry name" value="RNaseH-like_sf"/>
</dbReference>
<dbReference type="GO" id="GO:0042575">
    <property type="term" value="C:DNA polymerase complex"/>
    <property type="evidence" value="ECO:0007669"/>
    <property type="project" value="UniProtKB-ARBA"/>
</dbReference>
<feature type="compositionally biased region" description="Pro residues" evidence="1">
    <location>
        <begin position="417"/>
        <end position="426"/>
    </location>
</feature>
<name>A0AAJ6VVR3_9ACAR</name>
<dbReference type="InterPro" id="IPR036397">
    <property type="entry name" value="RNaseH_sf"/>
</dbReference>
<dbReference type="InterPro" id="IPR041588">
    <property type="entry name" value="Integrase_H2C2"/>
</dbReference>
<dbReference type="Pfam" id="PF00078">
    <property type="entry name" value="RVT_1"/>
    <property type="match status" value="1"/>
</dbReference>
<dbReference type="RefSeq" id="XP_003738850.2">
    <property type="nucleotide sequence ID" value="XM_003738802.2"/>
</dbReference>
<evidence type="ECO:0000256" key="1">
    <source>
        <dbReference type="SAM" id="MobiDB-lite"/>
    </source>
</evidence>
<dbReference type="GO" id="GO:0071897">
    <property type="term" value="P:DNA biosynthetic process"/>
    <property type="evidence" value="ECO:0007669"/>
    <property type="project" value="UniProtKB-ARBA"/>
</dbReference>
<dbReference type="PROSITE" id="PS50994">
    <property type="entry name" value="INTEGRASE"/>
    <property type="match status" value="1"/>
</dbReference>
<dbReference type="InterPro" id="IPR008042">
    <property type="entry name" value="Retrotrans_Pao"/>
</dbReference>
<dbReference type="InterPro" id="IPR000477">
    <property type="entry name" value="RT_dom"/>
</dbReference>
<dbReference type="PANTHER" id="PTHR47331">
    <property type="entry name" value="PHD-TYPE DOMAIN-CONTAINING PROTEIN"/>
    <property type="match status" value="1"/>
</dbReference>
<feature type="domain" description="Integrase catalytic" evidence="2">
    <location>
        <begin position="1539"/>
        <end position="1725"/>
    </location>
</feature>
<dbReference type="InterPro" id="IPR001584">
    <property type="entry name" value="Integrase_cat-core"/>
</dbReference>
<feature type="compositionally biased region" description="Polar residues" evidence="1">
    <location>
        <begin position="389"/>
        <end position="403"/>
    </location>
</feature>
<dbReference type="Gene3D" id="3.30.420.10">
    <property type="entry name" value="Ribonuclease H-like superfamily/Ribonuclease H"/>
    <property type="match status" value="1"/>
</dbReference>
<dbReference type="InterPro" id="IPR040676">
    <property type="entry name" value="DUF5641"/>
</dbReference>
<dbReference type="InterPro" id="IPR043502">
    <property type="entry name" value="DNA/RNA_pol_sf"/>
</dbReference>
<dbReference type="PANTHER" id="PTHR47331:SF5">
    <property type="entry name" value="RIBONUCLEASE H"/>
    <property type="match status" value="1"/>
</dbReference>
<proteinExistence type="predicted"/>
<feature type="region of interest" description="Disordered" evidence="1">
    <location>
        <begin position="387"/>
        <end position="444"/>
    </location>
</feature>
<evidence type="ECO:0000313" key="4">
    <source>
        <dbReference type="RefSeq" id="XP_003738850.2"/>
    </source>
</evidence>
<organism evidence="3 4">
    <name type="scientific">Galendromus occidentalis</name>
    <name type="common">western predatory mite</name>
    <dbReference type="NCBI Taxonomy" id="34638"/>
    <lineage>
        <taxon>Eukaryota</taxon>
        <taxon>Metazoa</taxon>
        <taxon>Ecdysozoa</taxon>
        <taxon>Arthropoda</taxon>
        <taxon>Chelicerata</taxon>
        <taxon>Arachnida</taxon>
        <taxon>Acari</taxon>
        <taxon>Parasitiformes</taxon>
        <taxon>Mesostigmata</taxon>
        <taxon>Gamasina</taxon>
        <taxon>Phytoseioidea</taxon>
        <taxon>Phytoseiidae</taxon>
        <taxon>Typhlodrominae</taxon>
        <taxon>Galendromus</taxon>
    </lineage>
</organism>
<sequence length="1865" mass="209437">MPVQYSPEDTNRLSGPRVGADSLPSLAVLRGRRTRARNALQTEIETLTVFQCIDNSNRLAILSARSRVDGRLDVVRRVCEEISRHPLLPEADAERESEEAESAIELGLTAKRIIDGLLAIELLEKSATASAVSSCRADAAADEIVGQVHVSGERLPADDGGNQISRVSARVDSSETTNGARSSSVSASSNCANPRLYLDTTPEVFDGSVSRYKLWRSQFMNYVRRRTEATDSDKLVAMCKHLSGAPKSLICELPLIDSNFEVALRLLDDNYSVPELRQQEVINHTTRVPLARNPNDTAGLRELLNDTQRTILALEGVNVPLQSIALTYEQTIRNALPVNLVLNFEDRQQDVLPTDSSADENQAAAAARRLEDLLAFLRRYTVLRERKTSTQQRSTVGDQAEPTSSDHRRSKSRVLPRNPPRPPPPFTAAAAARNTPRRARKSRESPCLFCGSSEHRPSTCTAEITMSQRLETLAQRRRCVRCFQFEHPPSRRCTGPKEPCRKCNSSEHYTVMHEQSGGQANPRTTASILQTVAAASSARSVVMTASAFVIFGRSRIRIRCFFDSGSMVSFVTSKLIRQLPGIPPEARVDLNLQAFDSQHAITTNRYALRLVGARDECESIEIHAHEYDFGVDPPSNCSDQMRQLIRHFGVTHPLADPSIIDHVDDAAPDLLIGVDQMYKILHLNKEAVIDGNLIAKSSRFGWLISGSYGPNSTRGDVVRVQPICCAATMSQPAEDLERLWKLEAIGPAESAESDLNEADHEALRQFGDSIAYDGQRYTVAMPKRDSIEQLSNNLETALFRLSAKRRALTRDPESLDRYDREIMAFVRAGHAEEVFDADLTAPSARDHRFYLPHRQVITQREDGDKWRIVFDGSSSAAGETSLNSHLLAGPNLNPDILRLLFNFRLRAVALSADIVQAYMTIDLAAEDRPLFRFLWQGPKDTRVRCFQFRRVPWGATPSGFLLAAVLREHFRRIDPTLAYDLGSSFYFDDMLRSFDSEAEAIQFCDKIMDWMQSASMSLGKWKSNSRGVIDHLRTRSILSRSSAVLVETGLLRVLGIAWAPESDQFQFQMSDVSRLAGAGKTATKRQVLRVVASIFDPVGWLIPFTLRGKLLVQRLWSQTLRWDDPLSGPLLDDFREWVAEIPTLSRLRIPRLYGDPGRGVIGYQLHVFGDASEEAYAAAAYLQTLYADGGSGCSLLMSKSRVAPKEKVSIPRLELLAALLSSRLGAFVTERLGAKLDRTTYYTDSAVTYYWCIAEEPTRWKTWVCNRVTEIQKLTSSKQWFHVEGKHNVADIASRGTSAQDLLSNPEWFGAPSWLSEPEDHRPVKRLRAGCDNTDSISKELRLVVTPAVVAPELVDLQRFSSWEKSLRVVANVLRFVRRCRRRNVGDSVGEAELRSQSELLLIKWTQSAYFANEITATLAHERPTRSSKLTLYRLHLDDNGLLRAQSRLTAANHFTYDEKNPIIIPGESRLATLLILHHHRLNAHMGVSTILNALRRRFWILRGRQVIKRLLRGCVVCNRAQGPGADQVQAPLPLERASLVAPFTVTGVDFCGPFHTRSREGPVKNYIALFTCTSIRALHLELVPVMSTLQTHLALRRFLAEHQSCRKFISDNGRSFVRAAADIRRLFSEIRNPQVREFLAQHRIEWVFNCPRASWRGGFFERLVGVTKRCLIKTLGRCLVSSEELRTIIRELSATINDRPLSYVCDDPREMRAITPSHFLHGGPLESPLCARFPLDSLGPNGSVPDMPPGAEVLRRALLERTNYFKSLSSRWRQEYMLLLRSANLDRKGKPRPLTDDSICLLKEDTIPRSKWHMVRVLRGHPGRDGAVRTYSVRFSNGFESRRAAQTLIPLEVPDRIDEETPAV</sequence>
<accession>A0AAJ6VVR3</accession>
<keyword evidence="3" id="KW-1185">Reference proteome</keyword>
<dbReference type="GeneID" id="100907118"/>
<dbReference type="GO" id="GO:0015074">
    <property type="term" value="P:DNA integration"/>
    <property type="evidence" value="ECO:0007669"/>
    <property type="project" value="InterPro"/>
</dbReference>
<dbReference type="InterPro" id="IPR005312">
    <property type="entry name" value="DUF1759"/>
</dbReference>
<feature type="region of interest" description="Disordered" evidence="1">
    <location>
        <begin position="168"/>
        <end position="189"/>
    </location>
</feature>
<dbReference type="SUPFAM" id="SSF53098">
    <property type="entry name" value="Ribonuclease H-like"/>
    <property type="match status" value="1"/>
</dbReference>
<evidence type="ECO:0000259" key="2">
    <source>
        <dbReference type="PROSITE" id="PS50994"/>
    </source>
</evidence>
<dbReference type="Proteomes" id="UP000694867">
    <property type="component" value="Unplaced"/>
</dbReference>
<dbReference type="Pfam" id="PF05380">
    <property type="entry name" value="Peptidase_A17"/>
    <property type="match status" value="1"/>
</dbReference>